<dbReference type="Proteomes" id="UP001056681">
    <property type="component" value="Chromosome"/>
</dbReference>
<accession>A0ABY4T9S9</accession>
<dbReference type="PANTHER" id="PTHR38776:SF1">
    <property type="entry name" value="MLTA-INTERACTING PROTEIN-RELATED"/>
    <property type="match status" value="1"/>
</dbReference>
<comment type="subcellular location">
    <subcellularLocation>
        <location evidence="1">Cell outer membrane</location>
    </subcellularLocation>
</comment>
<proteinExistence type="inferred from homology"/>
<evidence type="ECO:0000256" key="1">
    <source>
        <dbReference type="ARBA" id="ARBA00004442"/>
    </source>
</evidence>
<keyword evidence="4" id="KW-0472">Membrane</keyword>
<evidence type="ECO:0000256" key="5">
    <source>
        <dbReference type="ARBA" id="ARBA00023237"/>
    </source>
</evidence>
<reference evidence="6" key="1">
    <citation type="submission" date="2020-10" db="EMBL/GenBank/DDBJ databases">
        <title>Whole-genome sequence of Luteibacter sp. EIF3.</title>
        <authorList>
            <person name="Friedrich I."/>
            <person name="Hertel R."/>
            <person name="Daniel R."/>
        </authorList>
    </citation>
    <scope>NUCLEOTIDE SEQUENCE</scope>
    <source>
        <strain evidence="6">EIF3</strain>
    </source>
</reference>
<gene>
    <name evidence="6" type="ORF">IM816_05140</name>
</gene>
<evidence type="ECO:0000313" key="6">
    <source>
        <dbReference type="EMBL" id="URL59491.1"/>
    </source>
</evidence>
<evidence type="ECO:0000313" key="7">
    <source>
        <dbReference type="Proteomes" id="UP001056681"/>
    </source>
</evidence>
<protein>
    <submittedName>
        <fullName evidence="6">MipA/OmpV family protein</fullName>
    </submittedName>
</protein>
<keyword evidence="5" id="KW-0998">Cell outer membrane</keyword>
<comment type="similarity">
    <text evidence="2">Belongs to the MipA/OmpV family.</text>
</comment>
<sequence>MVQFAAQKEVTGHGGGHVFDANYGYPLPFGGGLVLIPMVGATYTSDALNDYYYGITDKEALKSGLPAYRAGSGTAPYAGVTANAKLGTRWNLLTTLRLSRLPDAVKDSPMVTGSSTRSYLVALSYRF</sequence>
<evidence type="ECO:0000256" key="4">
    <source>
        <dbReference type="ARBA" id="ARBA00023136"/>
    </source>
</evidence>
<keyword evidence="7" id="KW-1185">Reference proteome</keyword>
<dbReference type="Pfam" id="PF06629">
    <property type="entry name" value="MipA"/>
    <property type="match status" value="1"/>
</dbReference>
<evidence type="ECO:0000256" key="3">
    <source>
        <dbReference type="ARBA" id="ARBA00022729"/>
    </source>
</evidence>
<dbReference type="InterPro" id="IPR010583">
    <property type="entry name" value="MipA"/>
</dbReference>
<name>A0ABY4T9S9_9GAMM</name>
<dbReference type="PANTHER" id="PTHR38776">
    <property type="entry name" value="MLTA-INTERACTING PROTEIN-RELATED"/>
    <property type="match status" value="1"/>
</dbReference>
<organism evidence="6 7">
    <name type="scientific">Luteibacter flocculans</name>
    <dbReference type="NCBI Taxonomy" id="2780091"/>
    <lineage>
        <taxon>Bacteria</taxon>
        <taxon>Pseudomonadati</taxon>
        <taxon>Pseudomonadota</taxon>
        <taxon>Gammaproteobacteria</taxon>
        <taxon>Lysobacterales</taxon>
        <taxon>Rhodanobacteraceae</taxon>
        <taxon>Luteibacter</taxon>
    </lineage>
</organism>
<keyword evidence="3" id="KW-0732">Signal</keyword>
<dbReference type="EMBL" id="CP063231">
    <property type="protein sequence ID" value="URL59491.1"/>
    <property type="molecule type" value="Genomic_DNA"/>
</dbReference>
<evidence type="ECO:0000256" key="2">
    <source>
        <dbReference type="ARBA" id="ARBA00005722"/>
    </source>
</evidence>